<evidence type="ECO:0000313" key="9">
    <source>
        <dbReference type="Proteomes" id="UP001516400"/>
    </source>
</evidence>
<dbReference type="SMART" id="SM00054">
    <property type="entry name" value="EFh"/>
    <property type="match status" value="3"/>
</dbReference>
<dbReference type="EMBL" id="JABFTP020000186">
    <property type="protein sequence ID" value="KAL3289572.1"/>
    <property type="molecule type" value="Genomic_DNA"/>
</dbReference>
<sequence>MFGNPGAGGYPTQPQADTGTSSFPALPTEQPFGYAQVPQVYGATANPPPGISPQVQQWFQAVDKDHSGKINWQELQSALVNGQGQNFSETACKLMIGMFDRDKSGTIDITEFAQLYIYINQWLSVFKNYDRDQSGHIEEAELAQAFQQMGFRFTPQFIRFLIVKSDPKTHIRMSVDQFIVFCVQIQRFTEAFRSRDINQQGAITIQFEDFLNVALSCSV</sequence>
<accession>A0ABD2PFP3</accession>
<dbReference type="InterPro" id="IPR011992">
    <property type="entry name" value="EF-hand-dom_pair"/>
</dbReference>
<feature type="compositionally biased region" description="Polar residues" evidence="6">
    <location>
        <begin position="12"/>
        <end position="23"/>
    </location>
</feature>
<evidence type="ECO:0000256" key="4">
    <source>
        <dbReference type="ARBA" id="ARBA00022737"/>
    </source>
</evidence>
<keyword evidence="9" id="KW-1185">Reference proteome</keyword>
<gene>
    <name evidence="8" type="ORF">HHI36_022986</name>
</gene>
<evidence type="ECO:0000256" key="3">
    <source>
        <dbReference type="ARBA" id="ARBA00022723"/>
    </source>
</evidence>
<dbReference type="AlphaFoldDB" id="A0ABD2PFP3"/>
<dbReference type="PANTHER" id="PTHR46212:SF3">
    <property type="entry name" value="GH27120P"/>
    <property type="match status" value="1"/>
</dbReference>
<dbReference type="PROSITE" id="PS50222">
    <property type="entry name" value="EF_HAND_2"/>
    <property type="match status" value="2"/>
</dbReference>
<dbReference type="Pfam" id="PF13405">
    <property type="entry name" value="EF-hand_6"/>
    <property type="match status" value="1"/>
</dbReference>
<dbReference type="PANTHER" id="PTHR46212">
    <property type="entry name" value="PEFLIN"/>
    <property type="match status" value="1"/>
</dbReference>
<dbReference type="Gene3D" id="1.10.238.10">
    <property type="entry name" value="EF-hand"/>
    <property type="match status" value="1"/>
</dbReference>
<name>A0ABD2PFP3_9CUCU</name>
<dbReference type="CDD" id="cd16184">
    <property type="entry name" value="EFh_PEF_peflin"/>
    <property type="match status" value="1"/>
</dbReference>
<dbReference type="SUPFAM" id="SSF47473">
    <property type="entry name" value="EF-hand"/>
    <property type="match status" value="1"/>
</dbReference>
<keyword evidence="4" id="KW-0677">Repeat</keyword>
<dbReference type="GO" id="GO:0048306">
    <property type="term" value="F:calcium-dependent protein binding"/>
    <property type="evidence" value="ECO:0007669"/>
    <property type="project" value="UniProtKB-ARBA"/>
</dbReference>
<dbReference type="GO" id="GO:0005509">
    <property type="term" value="F:calcium ion binding"/>
    <property type="evidence" value="ECO:0007669"/>
    <property type="project" value="UniProtKB-ARBA"/>
</dbReference>
<dbReference type="PROSITE" id="PS00018">
    <property type="entry name" value="EF_HAND_1"/>
    <property type="match status" value="2"/>
</dbReference>
<protein>
    <recommendedName>
        <fullName evidence="7">EF-hand domain-containing protein</fullName>
    </recommendedName>
</protein>
<dbReference type="GO" id="GO:0005737">
    <property type="term" value="C:cytoplasm"/>
    <property type="evidence" value="ECO:0007669"/>
    <property type="project" value="UniProtKB-SubCell"/>
</dbReference>
<comment type="subcellular location">
    <subcellularLocation>
        <location evidence="1">Cytoplasm</location>
    </subcellularLocation>
</comment>
<dbReference type="InterPro" id="IPR018247">
    <property type="entry name" value="EF_Hand_1_Ca_BS"/>
</dbReference>
<evidence type="ECO:0000256" key="1">
    <source>
        <dbReference type="ARBA" id="ARBA00004496"/>
    </source>
</evidence>
<evidence type="ECO:0000256" key="6">
    <source>
        <dbReference type="SAM" id="MobiDB-lite"/>
    </source>
</evidence>
<evidence type="ECO:0000256" key="5">
    <source>
        <dbReference type="ARBA" id="ARBA00022837"/>
    </source>
</evidence>
<comment type="caution">
    <text evidence="8">The sequence shown here is derived from an EMBL/GenBank/DDBJ whole genome shotgun (WGS) entry which is preliminary data.</text>
</comment>
<feature type="domain" description="EF-hand" evidence="7">
    <location>
        <begin position="50"/>
        <end position="85"/>
    </location>
</feature>
<feature type="region of interest" description="Disordered" evidence="6">
    <location>
        <begin position="1"/>
        <end position="28"/>
    </location>
</feature>
<reference evidence="8 9" key="1">
    <citation type="journal article" date="2021" name="BMC Biol.">
        <title>Horizontally acquired antibacterial genes associated with adaptive radiation of ladybird beetles.</title>
        <authorList>
            <person name="Li H.S."/>
            <person name="Tang X.F."/>
            <person name="Huang Y.H."/>
            <person name="Xu Z.Y."/>
            <person name="Chen M.L."/>
            <person name="Du X.Y."/>
            <person name="Qiu B.Y."/>
            <person name="Chen P.T."/>
            <person name="Zhang W."/>
            <person name="Slipinski A."/>
            <person name="Escalona H.E."/>
            <person name="Waterhouse R.M."/>
            <person name="Zwick A."/>
            <person name="Pang H."/>
        </authorList>
    </citation>
    <scope>NUCLEOTIDE SEQUENCE [LARGE SCALE GENOMIC DNA]</scope>
    <source>
        <strain evidence="8">SYSU2018</strain>
    </source>
</reference>
<feature type="domain" description="EF-hand" evidence="7">
    <location>
        <begin position="117"/>
        <end position="152"/>
    </location>
</feature>
<evidence type="ECO:0000313" key="8">
    <source>
        <dbReference type="EMBL" id="KAL3289572.1"/>
    </source>
</evidence>
<organism evidence="8 9">
    <name type="scientific">Cryptolaemus montrouzieri</name>
    <dbReference type="NCBI Taxonomy" id="559131"/>
    <lineage>
        <taxon>Eukaryota</taxon>
        <taxon>Metazoa</taxon>
        <taxon>Ecdysozoa</taxon>
        <taxon>Arthropoda</taxon>
        <taxon>Hexapoda</taxon>
        <taxon>Insecta</taxon>
        <taxon>Pterygota</taxon>
        <taxon>Neoptera</taxon>
        <taxon>Endopterygota</taxon>
        <taxon>Coleoptera</taxon>
        <taxon>Polyphaga</taxon>
        <taxon>Cucujiformia</taxon>
        <taxon>Coccinelloidea</taxon>
        <taxon>Coccinellidae</taxon>
        <taxon>Scymninae</taxon>
        <taxon>Scymnini</taxon>
        <taxon>Cryptolaemus</taxon>
    </lineage>
</organism>
<keyword evidence="5" id="KW-0106">Calcium</keyword>
<keyword evidence="3" id="KW-0479">Metal-binding</keyword>
<proteinExistence type="predicted"/>
<dbReference type="Proteomes" id="UP001516400">
    <property type="component" value="Unassembled WGS sequence"/>
</dbReference>
<dbReference type="InterPro" id="IPR002048">
    <property type="entry name" value="EF_hand_dom"/>
</dbReference>
<evidence type="ECO:0000259" key="7">
    <source>
        <dbReference type="PROSITE" id="PS50222"/>
    </source>
</evidence>
<dbReference type="Pfam" id="PF13499">
    <property type="entry name" value="EF-hand_7"/>
    <property type="match status" value="1"/>
</dbReference>
<dbReference type="InterPro" id="IPR051426">
    <property type="entry name" value="Peflin/Sorcin_CaBP"/>
</dbReference>
<evidence type="ECO:0000256" key="2">
    <source>
        <dbReference type="ARBA" id="ARBA00022490"/>
    </source>
</evidence>
<keyword evidence="2" id="KW-0963">Cytoplasm</keyword>